<dbReference type="OrthoDB" id="454073at2759"/>
<evidence type="ECO:0000313" key="3">
    <source>
        <dbReference type="EMBL" id="CAL4772672.1"/>
    </source>
</evidence>
<accession>A0A9P1C694</accession>
<reference evidence="3 4" key="2">
    <citation type="submission" date="2024-05" db="EMBL/GenBank/DDBJ databases">
        <authorList>
            <person name="Chen Y."/>
            <person name="Shah S."/>
            <person name="Dougan E. K."/>
            <person name="Thang M."/>
            <person name="Chan C."/>
        </authorList>
    </citation>
    <scope>NUCLEOTIDE SEQUENCE [LARGE SCALE GENOMIC DNA]</scope>
</reference>
<feature type="region of interest" description="Disordered" evidence="1">
    <location>
        <begin position="177"/>
        <end position="210"/>
    </location>
</feature>
<reference evidence="2" key="1">
    <citation type="submission" date="2022-10" db="EMBL/GenBank/DDBJ databases">
        <authorList>
            <person name="Chen Y."/>
            <person name="Dougan E. K."/>
            <person name="Chan C."/>
            <person name="Rhodes N."/>
            <person name="Thang M."/>
        </authorList>
    </citation>
    <scope>NUCLEOTIDE SEQUENCE</scope>
</reference>
<dbReference type="AlphaFoldDB" id="A0A9P1C694"/>
<evidence type="ECO:0000256" key="1">
    <source>
        <dbReference type="SAM" id="MobiDB-lite"/>
    </source>
</evidence>
<protein>
    <submittedName>
        <fullName evidence="2">Uncharacterized protein</fullName>
    </submittedName>
</protein>
<gene>
    <name evidence="2" type="ORF">C1SCF055_LOCUS12814</name>
</gene>
<dbReference type="EMBL" id="CAMXCT030000982">
    <property type="protein sequence ID" value="CAL4772672.1"/>
    <property type="molecule type" value="Genomic_DNA"/>
</dbReference>
<evidence type="ECO:0000313" key="4">
    <source>
        <dbReference type="Proteomes" id="UP001152797"/>
    </source>
</evidence>
<feature type="region of interest" description="Disordered" evidence="1">
    <location>
        <begin position="93"/>
        <end position="113"/>
    </location>
</feature>
<organism evidence="2">
    <name type="scientific">Cladocopium goreaui</name>
    <dbReference type="NCBI Taxonomy" id="2562237"/>
    <lineage>
        <taxon>Eukaryota</taxon>
        <taxon>Sar</taxon>
        <taxon>Alveolata</taxon>
        <taxon>Dinophyceae</taxon>
        <taxon>Suessiales</taxon>
        <taxon>Symbiodiniaceae</taxon>
        <taxon>Cladocopium</taxon>
    </lineage>
</organism>
<sequence>MEIQKAHKLTIETLVGCKLNDSEIWIPKTKMIGNTKVMLLSKWDRGLTRFMTGKSLDLRATKTKSLNNTAAGAYFDELCRQRKEACEKAVISAHSTDDDNGTGKPKRRRVTLSDSMSHLSPLVDISLPEVVEPAMPKRIVQVAFGTGPEIWLEVNETNLLQVIRGCCECTMSKGRTRKKVKAEPSPAADSADTVLDSPREPGSIACEESQSYEVKCEVESLQQEEVESHEGNTWGEDAYDATLVDDQHLDTQPYGEHLEILKRQNAKVWQ</sequence>
<dbReference type="EMBL" id="CAMXCT010000982">
    <property type="protein sequence ID" value="CAI3985360.1"/>
    <property type="molecule type" value="Genomic_DNA"/>
</dbReference>
<name>A0A9P1C694_9DINO</name>
<dbReference type="Proteomes" id="UP001152797">
    <property type="component" value="Unassembled WGS sequence"/>
</dbReference>
<dbReference type="EMBL" id="CAMXCT020000982">
    <property type="protein sequence ID" value="CAL1138735.1"/>
    <property type="molecule type" value="Genomic_DNA"/>
</dbReference>
<evidence type="ECO:0000313" key="2">
    <source>
        <dbReference type="EMBL" id="CAI3985360.1"/>
    </source>
</evidence>
<proteinExistence type="predicted"/>
<keyword evidence="4" id="KW-1185">Reference proteome</keyword>
<comment type="caution">
    <text evidence="2">The sequence shown here is derived from an EMBL/GenBank/DDBJ whole genome shotgun (WGS) entry which is preliminary data.</text>
</comment>